<dbReference type="GeneID" id="14909065"/>
<dbReference type="RefSeq" id="XP_004036881.1">
    <property type="nucleotide sequence ID" value="XM_004036833.1"/>
</dbReference>
<keyword evidence="2" id="KW-1133">Transmembrane helix</keyword>
<dbReference type="Proteomes" id="UP000008983">
    <property type="component" value="Unassembled WGS sequence"/>
</dbReference>
<sequence length="658" mass="77964">MQIMKTISQTLNVFLIPNENPIKALNIISTQTITYNVLKEKHLKLFQNAYYDSINIKKDQENLQYHVNYLEYPYSVITYDDNFPYSTNHPFIINEKTITFEFNQQQIQLDIPLFSIYNLSKAIDNVGNYICIQNIKGKWMTKDCILLYYINDQNQIQQLICQCKTQGKQTLVNDINQVFKEVPINQWYLYASVWTLVATTIIYVMLFIYLQQLDNIQDQKMQKSAIKRNQITEIIFQKNVNEQERNKQLDNILKNDEQIQKQYPIKTPNQKINSLAEFQNNKEFCQNQVSQYQDSLIKIERDTQSNNLLGSLISQQIQSEKLQGKIMPLNIQSNTIENKSRQMDVNQLKGDNQLTTEDKIKTLITHKISKLNTQINAKVVLQQNNQEDDIQPQKDQDKIQDTEKNQVKVQKNNLVKRKKNQSSLIRQQSQLNSQINKIVKSDYKYEEKTKDSSNYVQKGLNKISQQVQSNIFTKNSSLLQINNKISFSFYDQSILQNFLQESRFVQIICLHELILIFILFNQFLSRPFRITQQYIKYVILITFNSILFYNLKAVFIILANCLLLLIINLIIVLIESVYKMNKRIVIYLIYLIFITIVIICFYIICISIQNKFYKQYNDWLPFYFLVIIFDILIYQIISAFIKYELFIQYITSVINRKC</sequence>
<dbReference type="EMBL" id="GL983554">
    <property type="protein sequence ID" value="EGR32895.1"/>
    <property type="molecule type" value="Genomic_DNA"/>
</dbReference>
<evidence type="ECO:0000256" key="1">
    <source>
        <dbReference type="SAM" id="MobiDB-lite"/>
    </source>
</evidence>
<proteinExistence type="predicted"/>
<accession>G0QPG0</accession>
<keyword evidence="2" id="KW-0472">Membrane</keyword>
<organism evidence="3 4">
    <name type="scientific">Ichthyophthirius multifiliis</name>
    <name type="common">White spot disease agent</name>
    <name type="synonym">Ich</name>
    <dbReference type="NCBI Taxonomy" id="5932"/>
    <lineage>
        <taxon>Eukaryota</taxon>
        <taxon>Sar</taxon>
        <taxon>Alveolata</taxon>
        <taxon>Ciliophora</taxon>
        <taxon>Intramacronucleata</taxon>
        <taxon>Oligohymenophorea</taxon>
        <taxon>Hymenostomatida</taxon>
        <taxon>Ophryoglenina</taxon>
        <taxon>Ichthyophthirius</taxon>
    </lineage>
</organism>
<feature type="compositionally biased region" description="Basic and acidic residues" evidence="1">
    <location>
        <begin position="391"/>
        <end position="406"/>
    </location>
</feature>
<dbReference type="OMA" id="KQANIWI"/>
<feature type="region of interest" description="Disordered" evidence="1">
    <location>
        <begin position="386"/>
        <end position="410"/>
    </location>
</feature>
<keyword evidence="4" id="KW-1185">Reference proteome</keyword>
<dbReference type="AlphaFoldDB" id="G0QPG0"/>
<evidence type="ECO:0008006" key="5">
    <source>
        <dbReference type="Google" id="ProtNLM"/>
    </source>
</evidence>
<name>G0QPG0_ICHMU</name>
<evidence type="ECO:0000313" key="4">
    <source>
        <dbReference type="Proteomes" id="UP000008983"/>
    </source>
</evidence>
<feature type="transmembrane region" description="Helical" evidence="2">
    <location>
        <begin position="187"/>
        <end position="210"/>
    </location>
</feature>
<feature type="transmembrane region" description="Helical" evidence="2">
    <location>
        <begin position="585"/>
        <end position="609"/>
    </location>
</feature>
<feature type="transmembrane region" description="Helical" evidence="2">
    <location>
        <begin position="534"/>
        <end position="551"/>
    </location>
</feature>
<gene>
    <name evidence="3" type="ORF">IMG5_067520</name>
</gene>
<protein>
    <recommendedName>
        <fullName evidence="5">Transmembrane protein</fullName>
    </recommendedName>
</protein>
<keyword evidence="2" id="KW-0812">Transmembrane</keyword>
<feature type="transmembrane region" description="Helical" evidence="2">
    <location>
        <begin position="557"/>
        <end position="578"/>
    </location>
</feature>
<feature type="transmembrane region" description="Helical" evidence="2">
    <location>
        <begin position="504"/>
        <end position="522"/>
    </location>
</feature>
<evidence type="ECO:0000256" key="2">
    <source>
        <dbReference type="SAM" id="Phobius"/>
    </source>
</evidence>
<reference evidence="3 4" key="1">
    <citation type="submission" date="2011-07" db="EMBL/GenBank/DDBJ databases">
        <authorList>
            <person name="Coyne R."/>
            <person name="Brami D."/>
            <person name="Johnson J."/>
            <person name="Hostetler J."/>
            <person name="Hannick L."/>
            <person name="Clark T."/>
            <person name="Cassidy-Hanley D."/>
            <person name="Inman J."/>
        </authorList>
    </citation>
    <scope>NUCLEOTIDE SEQUENCE [LARGE SCALE GENOMIC DNA]</scope>
    <source>
        <strain evidence="3 4">G5</strain>
    </source>
</reference>
<feature type="non-terminal residue" evidence="3">
    <location>
        <position position="658"/>
    </location>
</feature>
<dbReference type="InParanoid" id="G0QPG0"/>
<feature type="transmembrane region" description="Helical" evidence="2">
    <location>
        <begin position="621"/>
        <end position="641"/>
    </location>
</feature>
<evidence type="ECO:0000313" key="3">
    <source>
        <dbReference type="EMBL" id="EGR32895.1"/>
    </source>
</evidence>